<keyword evidence="5" id="KW-1185">Reference proteome</keyword>
<gene>
    <name evidence="4" type="ORF">MFFC18_47000</name>
</gene>
<dbReference type="Proteomes" id="UP000322214">
    <property type="component" value="Chromosome"/>
</dbReference>
<keyword evidence="3" id="KW-0472">Membrane</keyword>
<keyword evidence="3" id="KW-0812">Transmembrane</keyword>
<name>A0A5B9PDL8_9BACT</name>
<dbReference type="AlphaFoldDB" id="A0A5B9PDL8"/>
<keyword evidence="1" id="KW-0175">Coiled coil</keyword>
<evidence type="ECO:0000256" key="2">
    <source>
        <dbReference type="SAM" id="MobiDB-lite"/>
    </source>
</evidence>
<proteinExistence type="predicted"/>
<sequence>MMQTSAIGILILTAVLINGCESESEKMANMAERVAHSQNEINTNLAKANNTIVELNREIQQERNGLQNERLKLNGQFENLEQDRRDLHRQRRSELAWSESFRFLAIAFAAVMPLFLCAYLIWVANQRSVEQDEINTILLQELASPNPRLIIAPNSTAIEDCSKEETAPTKTKRRKKLVSHREN</sequence>
<evidence type="ECO:0000313" key="4">
    <source>
        <dbReference type="EMBL" id="QEG24777.1"/>
    </source>
</evidence>
<dbReference type="KEGG" id="mff:MFFC18_47000"/>
<dbReference type="STRING" id="980251.GCA_001642875_00869"/>
<organism evidence="4 5">
    <name type="scientific">Mariniblastus fucicola</name>
    <dbReference type="NCBI Taxonomy" id="980251"/>
    <lineage>
        <taxon>Bacteria</taxon>
        <taxon>Pseudomonadati</taxon>
        <taxon>Planctomycetota</taxon>
        <taxon>Planctomycetia</taxon>
        <taxon>Pirellulales</taxon>
        <taxon>Pirellulaceae</taxon>
        <taxon>Mariniblastus</taxon>
    </lineage>
</organism>
<reference evidence="4 5" key="1">
    <citation type="submission" date="2019-08" db="EMBL/GenBank/DDBJ databases">
        <title>Deep-cultivation of Planctomycetes and their phenomic and genomic characterization uncovers novel biology.</title>
        <authorList>
            <person name="Wiegand S."/>
            <person name="Jogler M."/>
            <person name="Boedeker C."/>
            <person name="Pinto D."/>
            <person name="Vollmers J."/>
            <person name="Rivas-Marin E."/>
            <person name="Kohn T."/>
            <person name="Peeters S.H."/>
            <person name="Heuer A."/>
            <person name="Rast P."/>
            <person name="Oberbeckmann S."/>
            <person name="Bunk B."/>
            <person name="Jeske O."/>
            <person name="Meyerdierks A."/>
            <person name="Storesund J.E."/>
            <person name="Kallscheuer N."/>
            <person name="Luecker S."/>
            <person name="Lage O.M."/>
            <person name="Pohl T."/>
            <person name="Merkel B.J."/>
            <person name="Hornburger P."/>
            <person name="Mueller R.-W."/>
            <person name="Bruemmer F."/>
            <person name="Labrenz M."/>
            <person name="Spormann A.M."/>
            <person name="Op den Camp H."/>
            <person name="Overmann J."/>
            <person name="Amann R."/>
            <person name="Jetten M.S.M."/>
            <person name="Mascher T."/>
            <person name="Medema M.H."/>
            <person name="Devos D.P."/>
            <person name="Kaster A.-K."/>
            <person name="Ovreas L."/>
            <person name="Rohde M."/>
            <person name="Galperin M.Y."/>
            <person name="Jogler C."/>
        </authorList>
    </citation>
    <scope>NUCLEOTIDE SEQUENCE [LARGE SCALE GENOMIC DNA]</scope>
    <source>
        <strain evidence="4 5">FC18</strain>
    </source>
</reference>
<keyword evidence="3" id="KW-1133">Transmembrane helix</keyword>
<feature type="transmembrane region" description="Helical" evidence="3">
    <location>
        <begin position="101"/>
        <end position="122"/>
    </location>
</feature>
<feature type="compositionally biased region" description="Basic residues" evidence="2">
    <location>
        <begin position="170"/>
        <end position="183"/>
    </location>
</feature>
<dbReference type="EMBL" id="CP042912">
    <property type="protein sequence ID" value="QEG24777.1"/>
    <property type="molecule type" value="Genomic_DNA"/>
</dbReference>
<evidence type="ECO:0000256" key="3">
    <source>
        <dbReference type="SAM" id="Phobius"/>
    </source>
</evidence>
<feature type="region of interest" description="Disordered" evidence="2">
    <location>
        <begin position="160"/>
        <end position="183"/>
    </location>
</feature>
<evidence type="ECO:0008006" key="6">
    <source>
        <dbReference type="Google" id="ProtNLM"/>
    </source>
</evidence>
<evidence type="ECO:0000256" key="1">
    <source>
        <dbReference type="SAM" id="Coils"/>
    </source>
</evidence>
<evidence type="ECO:0000313" key="5">
    <source>
        <dbReference type="Proteomes" id="UP000322214"/>
    </source>
</evidence>
<feature type="coiled-coil region" evidence="1">
    <location>
        <begin position="38"/>
        <end position="90"/>
    </location>
</feature>
<accession>A0A5B9PDL8</accession>
<protein>
    <recommendedName>
        <fullName evidence="6">Chromosome partition protein Smc</fullName>
    </recommendedName>
</protein>